<accession>A0A5R8QFU4</accession>
<keyword evidence="1" id="KW-1133">Transmembrane helix</keyword>
<evidence type="ECO:0000313" key="3">
    <source>
        <dbReference type="Proteomes" id="UP000306912"/>
    </source>
</evidence>
<dbReference type="Proteomes" id="UP000306912">
    <property type="component" value="Unassembled WGS sequence"/>
</dbReference>
<proteinExistence type="predicted"/>
<dbReference type="PANTHER" id="PTHR36840:SF1">
    <property type="entry name" value="BLL5714 PROTEIN"/>
    <property type="match status" value="1"/>
</dbReference>
<dbReference type="AlphaFoldDB" id="A0A5R8QFU4"/>
<dbReference type="Pfam" id="PF06772">
    <property type="entry name" value="LtrA"/>
    <property type="match status" value="1"/>
</dbReference>
<dbReference type="OrthoDB" id="9798526at2"/>
<evidence type="ECO:0000256" key="1">
    <source>
        <dbReference type="SAM" id="Phobius"/>
    </source>
</evidence>
<feature type="transmembrane region" description="Helical" evidence="1">
    <location>
        <begin position="257"/>
        <end position="275"/>
    </location>
</feature>
<keyword evidence="1" id="KW-0472">Membrane</keyword>
<sequence length="366" mass="42466">MKERKVSWLELFFDLIFVTAVSSVNFYLLTIAEHPQESLLYFSEYMLMIIPMWWAWVGQTMYMNRFGEYIKRPQLYMMAQMIFLILMTASFNLDFDQTYYTFIVGYLAIRAITVLEYYISSRNCSGSRSATAKRLAQLFTIGIVISAASLFFSGPLRYIIMYLGIGIDILLPLFNKTILKKVPVHFPHLVERFGLFVIITFGEAIVVLVRVLSQNTASIGVFFNVILLFTIVCCMFWSYYTNIENTIDKNMTTSGQFLLYGHFFIIVSILLFSVGSDLLLDNRLSTFYFISILYGSVALFFVSKHIVFIYHKKNEIVFEQYKSLAMLFSLIGFYVLCLTFNLSVELALIGLLIFTATDNFHYRKKK</sequence>
<feature type="transmembrane region" description="Helical" evidence="1">
    <location>
        <begin position="99"/>
        <end position="119"/>
    </location>
</feature>
<gene>
    <name evidence="2" type="ORF">FEZ08_03165</name>
</gene>
<feature type="transmembrane region" description="Helical" evidence="1">
    <location>
        <begin position="75"/>
        <end position="93"/>
    </location>
</feature>
<comment type="caution">
    <text evidence="2">The sequence shown here is derived from an EMBL/GenBank/DDBJ whole genome shotgun (WGS) entry which is preliminary data.</text>
</comment>
<feature type="transmembrane region" description="Helical" evidence="1">
    <location>
        <begin position="38"/>
        <end position="55"/>
    </location>
</feature>
<reference evidence="2 3" key="1">
    <citation type="submission" date="2019-05" db="EMBL/GenBank/DDBJ databases">
        <title>Culicoidintestinum kansasii gen. nov., sp. nov. from the gastrointestinal tract of the biting midge, Culicoides sonorensis.</title>
        <authorList>
            <person name="Neupane S."/>
            <person name="Ghosh A."/>
            <person name="Gunther S."/>
            <person name="Martin K."/>
            <person name="Zurek L."/>
        </authorList>
    </citation>
    <scope>NUCLEOTIDE SEQUENCE [LARGE SCALE GENOMIC DNA]</scope>
    <source>
        <strain evidence="2 3">CS-1</strain>
    </source>
</reference>
<feature type="transmembrane region" description="Helical" evidence="1">
    <location>
        <begin position="219"/>
        <end position="237"/>
    </location>
</feature>
<keyword evidence="3" id="KW-1185">Reference proteome</keyword>
<evidence type="ECO:0000313" key="2">
    <source>
        <dbReference type="EMBL" id="TLG76630.1"/>
    </source>
</evidence>
<dbReference type="RefSeq" id="WP_138190267.1">
    <property type="nucleotide sequence ID" value="NZ_VBWP01000002.1"/>
</dbReference>
<name>A0A5R8QFU4_9FIRM</name>
<protein>
    <submittedName>
        <fullName evidence="2">Low temperature requirement protein A</fullName>
    </submittedName>
</protein>
<organism evidence="2 3">
    <name type="scientific">Culicoidibacter larvae</name>
    <dbReference type="NCBI Taxonomy" id="2579976"/>
    <lineage>
        <taxon>Bacteria</taxon>
        <taxon>Bacillati</taxon>
        <taxon>Bacillota</taxon>
        <taxon>Culicoidibacteria</taxon>
        <taxon>Culicoidibacterales</taxon>
        <taxon>Culicoidibacteraceae</taxon>
        <taxon>Culicoidibacter</taxon>
    </lineage>
</organism>
<feature type="transmembrane region" description="Helical" evidence="1">
    <location>
        <begin position="131"/>
        <end position="152"/>
    </location>
</feature>
<feature type="transmembrane region" description="Helical" evidence="1">
    <location>
        <begin position="195"/>
        <end position="213"/>
    </location>
</feature>
<dbReference type="EMBL" id="VBWP01000002">
    <property type="protein sequence ID" value="TLG76630.1"/>
    <property type="molecule type" value="Genomic_DNA"/>
</dbReference>
<keyword evidence="1" id="KW-0812">Transmembrane</keyword>
<feature type="transmembrane region" description="Helical" evidence="1">
    <location>
        <begin position="12"/>
        <end position="32"/>
    </location>
</feature>
<dbReference type="InterPro" id="IPR010640">
    <property type="entry name" value="Low_temperature_requirement_A"/>
</dbReference>
<feature type="transmembrane region" description="Helical" evidence="1">
    <location>
        <begin position="331"/>
        <end position="356"/>
    </location>
</feature>
<dbReference type="InParanoid" id="A0A5R8QFU4"/>
<feature type="transmembrane region" description="Helical" evidence="1">
    <location>
        <begin position="287"/>
        <end position="310"/>
    </location>
</feature>
<dbReference type="PANTHER" id="PTHR36840">
    <property type="entry name" value="BLL5714 PROTEIN"/>
    <property type="match status" value="1"/>
</dbReference>